<evidence type="ECO:0000313" key="2">
    <source>
        <dbReference type="EMBL" id="GAP26985.1"/>
    </source>
</evidence>
<accession>A0ABC9YP15</accession>
<reference evidence="3" key="1">
    <citation type="submission" date="2015-07" db="EMBL/GenBank/DDBJ databases">
        <title>Nocardia seriolae U-1 whole genome shotgun sequence.</title>
        <authorList>
            <person name="Imajoh M."/>
            <person name="Fukumoto Y."/>
            <person name="Sukeda M."/>
            <person name="Yamane J."/>
            <person name="Yamasaki K."/>
            <person name="Shimizu M."/>
            <person name="Ohnishi K."/>
            <person name="Oshima S."/>
        </authorList>
    </citation>
    <scope>NUCLEOTIDE SEQUENCE [LARGE SCALE GENOMIC DNA]</scope>
    <source>
        <strain evidence="3">U-1</strain>
    </source>
</reference>
<feature type="compositionally biased region" description="Low complexity" evidence="1">
    <location>
        <begin position="29"/>
        <end position="68"/>
    </location>
</feature>
<sequence length="68" mass="6722">MGGRSRVAGTGGVAVVPRVRRRPDGEAATPLGVTRPGPVTTPDPVTTPSVSRAGSGIAISSGGSPWRS</sequence>
<comment type="caution">
    <text evidence="2">The sequence shown here is derived from an EMBL/GenBank/DDBJ whole genome shotgun (WGS) entry which is preliminary data.</text>
</comment>
<organism evidence="2 3">
    <name type="scientific">Nocardia seriolae</name>
    <dbReference type="NCBI Taxonomy" id="37332"/>
    <lineage>
        <taxon>Bacteria</taxon>
        <taxon>Bacillati</taxon>
        <taxon>Actinomycetota</taxon>
        <taxon>Actinomycetes</taxon>
        <taxon>Mycobacteriales</taxon>
        <taxon>Nocardiaceae</taxon>
        <taxon>Nocardia</taxon>
    </lineage>
</organism>
<keyword evidence="3" id="KW-1185">Reference proteome</keyword>
<evidence type="ECO:0000313" key="3">
    <source>
        <dbReference type="Proteomes" id="UP000037179"/>
    </source>
</evidence>
<proteinExistence type="predicted"/>
<dbReference type="AlphaFoldDB" id="A0ABC9YP15"/>
<evidence type="ECO:0000256" key="1">
    <source>
        <dbReference type="SAM" id="MobiDB-lite"/>
    </source>
</evidence>
<dbReference type="Proteomes" id="UP000037179">
    <property type="component" value="Unassembled WGS sequence"/>
</dbReference>
<feature type="compositionally biased region" description="Low complexity" evidence="1">
    <location>
        <begin position="1"/>
        <end position="17"/>
    </location>
</feature>
<feature type="region of interest" description="Disordered" evidence="1">
    <location>
        <begin position="1"/>
        <end position="68"/>
    </location>
</feature>
<protein>
    <submittedName>
        <fullName evidence="2">Uncharacterized protein</fullName>
    </submittedName>
</protein>
<reference evidence="2 3" key="2">
    <citation type="journal article" date="2016" name="Genome Announc.">
        <title>Draft Genome Sequence of Erythromycin- and Oxytetracycline-Sensitive Nocardia seriolae Strain U-1 (NBRC 110359).</title>
        <authorList>
            <person name="Imajoh M."/>
            <person name="Sukeda M."/>
            <person name="Shimizu M."/>
            <person name="Yamane J."/>
            <person name="Ohnishi K."/>
            <person name="Oshima S."/>
        </authorList>
    </citation>
    <scope>NUCLEOTIDE SEQUENCE [LARGE SCALE GENOMIC DNA]</scope>
    <source>
        <strain evidence="2 3">U-1</strain>
    </source>
</reference>
<gene>
    <name evidence="2" type="ORF">NSK11_contig00012-0020</name>
</gene>
<name>A0ABC9YP15_9NOCA</name>
<dbReference type="EMBL" id="BBYQ01000012">
    <property type="protein sequence ID" value="GAP26985.1"/>
    <property type="molecule type" value="Genomic_DNA"/>
</dbReference>